<evidence type="ECO:0000313" key="2">
    <source>
        <dbReference type="Proteomes" id="UP000789860"/>
    </source>
</evidence>
<protein>
    <submittedName>
        <fullName evidence="1">2421_t:CDS:1</fullName>
    </submittedName>
</protein>
<reference evidence="1" key="1">
    <citation type="submission" date="2021-06" db="EMBL/GenBank/DDBJ databases">
        <authorList>
            <person name="Kallberg Y."/>
            <person name="Tangrot J."/>
            <person name="Rosling A."/>
        </authorList>
    </citation>
    <scope>NUCLEOTIDE SEQUENCE</scope>
    <source>
        <strain evidence="1">AU212A</strain>
    </source>
</reference>
<gene>
    <name evidence="1" type="ORF">SCALOS_LOCUS1296</name>
</gene>
<sequence length="77" mass="9063">MSFYSDNIVLELENMLELDDMLEPDDILESNILESDNILESNYVLEPNYINLDRSESKNIDSNEENKNSFQFFTANY</sequence>
<dbReference type="EMBL" id="CAJVPM010000860">
    <property type="protein sequence ID" value="CAG8453512.1"/>
    <property type="molecule type" value="Genomic_DNA"/>
</dbReference>
<dbReference type="Proteomes" id="UP000789860">
    <property type="component" value="Unassembled WGS sequence"/>
</dbReference>
<accession>A0ACA9K5M4</accession>
<name>A0ACA9K5M4_9GLOM</name>
<organism evidence="1 2">
    <name type="scientific">Scutellospora calospora</name>
    <dbReference type="NCBI Taxonomy" id="85575"/>
    <lineage>
        <taxon>Eukaryota</taxon>
        <taxon>Fungi</taxon>
        <taxon>Fungi incertae sedis</taxon>
        <taxon>Mucoromycota</taxon>
        <taxon>Glomeromycotina</taxon>
        <taxon>Glomeromycetes</taxon>
        <taxon>Diversisporales</taxon>
        <taxon>Gigasporaceae</taxon>
        <taxon>Scutellospora</taxon>
    </lineage>
</organism>
<comment type="caution">
    <text evidence="1">The sequence shown here is derived from an EMBL/GenBank/DDBJ whole genome shotgun (WGS) entry which is preliminary data.</text>
</comment>
<keyword evidence="2" id="KW-1185">Reference proteome</keyword>
<proteinExistence type="predicted"/>
<evidence type="ECO:0000313" key="1">
    <source>
        <dbReference type="EMBL" id="CAG8453512.1"/>
    </source>
</evidence>